<evidence type="ECO:0000259" key="2">
    <source>
        <dbReference type="PROSITE" id="PS50995"/>
    </source>
</evidence>
<dbReference type="PANTHER" id="PTHR33164:SF99">
    <property type="entry name" value="MARR FAMILY REGULATORY PROTEIN"/>
    <property type="match status" value="1"/>
</dbReference>
<dbReference type="CDD" id="cd00090">
    <property type="entry name" value="HTH_ARSR"/>
    <property type="match status" value="1"/>
</dbReference>
<dbReference type="Gene3D" id="1.10.10.10">
    <property type="entry name" value="Winged helix-like DNA-binding domain superfamily/Winged helix DNA-binding domain"/>
    <property type="match status" value="1"/>
</dbReference>
<gene>
    <name evidence="3" type="ORF">Afil01_36120</name>
</gene>
<comment type="caution">
    <text evidence="3">The sequence shown here is derived from an EMBL/GenBank/DDBJ whole genome shotgun (WGS) entry which is preliminary data.</text>
</comment>
<organism evidence="3 4">
    <name type="scientific">Actinorhabdospora filicis</name>
    <dbReference type="NCBI Taxonomy" id="1785913"/>
    <lineage>
        <taxon>Bacteria</taxon>
        <taxon>Bacillati</taxon>
        <taxon>Actinomycetota</taxon>
        <taxon>Actinomycetes</taxon>
        <taxon>Micromonosporales</taxon>
        <taxon>Micromonosporaceae</taxon>
        <taxon>Actinorhabdospora</taxon>
    </lineage>
</organism>
<dbReference type="InterPro" id="IPR039422">
    <property type="entry name" value="MarR/SlyA-like"/>
</dbReference>
<dbReference type="SMART" id="SM00347">
    <property type="entry name" value="HTH_MARR"/>
    <property type="match status" value="1"/>
</dbReference>
<dbReference type="EMBL" id="BSTX01000002">
    <property type="protein sequence ID" value="GLZ78805.1"/>
    <property type="molecule type" value="Genomic_DNA"/>
</dbReference>
<evidence type="ECO:0000313" key="4">
    <source>
        <dbReference type="Proteomes" id="UP001165079"/>
    </source>
</evidence>
<dbReference type="InterPro" id="IPR036388">
    <property type="entry name" value="WH-like_DNA-bd_sf"/>
</dbReference>
<dbReference type="PANTHER" id="PTHR33164">
    <property type="entry name" value="TRANSCRIPTIONAL REGULATOR, MARR FAMILY"/>
    <property type="match status" value="1"/>
</dbReference>
<feature type="domain" description="HTH marR-type" evidence="2">
    <location>
        <begin position="1"/>
        <end position="146"/>
    </location>
</feature>
<dbReference type="AlphaFoldDB" id="A0A9W6SKR8"/>
<dbReference type="Proteomes" id="UP001165079">
    <property type="component" value="Unassembled WGS sequence"/>
</dbReference>
<dbReference type="InterPro" id="IPR036390">
    <property type="entry name" value="WH_DNA-bd_sf"/>
</dbReference>
<name>A0A9W6SKR8_9ACTN</name>
<dbReference type="InterPro" id="IPR011991">
    <property type="entry name" value="ArsR-like_HTH"/>
</dbReference>
<dbReference type="Pfam" id="PF12802">
    <property type="entry name" value="MarR_2"/>
    <property type="match status" value="1"/>
</dbReference>
<dbReference type="InterPro" id="IPR000835">
    <property type="entry name" value="HTH_MarR-typ"/>
</dbReference>
<dbReference type="SUPFAM" id="SSF46785">
    <property type="entry name" value="Winged helix' DNA-binding domain"/>
    <property type="match status" value="1"/>
</dbReference>
<dbReference type="PROSITE" id="PS50995">
    <property type="entry name" value="HTH_MARR_2"/>
    <property type="match status" value="1"/>
</dbReference>
<reference evidence="3" key="1">
    <citation type="submission" date="2023-03" db="EMBL/GenBank/DDBJ databases">
        <title>Actinorhabdospora filicis NBRC 111898.</title>
        <authorList>
            <person name="Ichikawa N."/>
            <person name="Sato H."/>
            <person name="Tonouchi N."/>
        </authorList>
    </citation>
    <scope>NUCLEOTIDE SEQUENCE</scope>
    <source>
        <strain evidence="3">NBRC 111898</strain>
    </source>
</reference>
<protein>
    <recommendedName>
        <fullName evidence="2">HTH marR-type domain-containing protein</fullName>
    </recommendedName>
</protein>
<dbReference type="RefSeq" id="WP_349497691.1">
    <property type="nucleotide sequence ID" value="NZ_BSTX01000002.1"/>
</dbReference>
<accession>A0A9W6SKR8</accession>
<keyword evidence="4" id="KW-1185">Reference proteome</keyword>
<proteinExistence type="predicted"/>
<evidence type="ECO:0000256" key="1">
    <source>
        <dbReference type="SAM" id="MobiDB-lite"/>
    </source>
</evidence>
<feature type="compositionally biased region" description="Basic and acidic residues" evidence="1">
    <location>
        <begin position="176"/>
        <end position="188"/>
    </location>
</feature>
<dbReference type="GO" id="GO:0003700">
    <property type="term" value="F:DNA-binding transcription factor activity"/>
    <property type="evidence" value="ECO:0007669"/>
    <property type="project" value="InterPro"/>
</dbReference>
<sequence length="188" mass="20942">MTTRWLDEDEQRSWRAFMWGSRLLMEALDRQLQRDEGLPHAYYMILSALSEAPGRTLTMSELAQTVRGSASRLSHAVARLEEAGLVRRERHRSDKRTTMAMLTEEGVAKVVAAAPGHVEAVRNLLFDRLTPEQGEQLGLIFRTVLGGLDDLDAPARRWSGERVAAVGGDDLAGGEQGHEGTDDHDRPR</sequence>
<evidence type="ECO:0000313" key="3">
    <source>
        <dbReference type="EMBL" id="GLZ78805.1"/>
    </source>
</evidence>
<dbReference type="PRINTS" id="PR00598">
    <property type="entry name" value="HTHMARR"/>
</dbReference>
<dbReference type="GO" id="GO:0006950">
    <property type="term" value="P:response to stress"/>
    <property type="evidence" value="ECO:0007669"/>
    <property type="project" value="TreeGrafter"/>
</dbReference>
<feature type="region of interest" description="Disordered" evidence="1">
    <location>
        <begin position="164"/>
        <end position="188"/>
    </location>
</feature>